<reference evidence="3 4" key="1">
    <citation type="journal article" date="2011" name="Proc. Natl. Acad. Sci. U.S.A.">
        <title>Comparative genomics of xylose-fermenting fungi for enhanced biofuel production.</title>
        <authorList>
            <person name="Wohlbach D.J."/>
            <person name="Kuo A."/>
            <person name="Sato T.K."/>
            <person name="Potts K.M."/>
            <person name="Salamov A.A."/>
            <person name="LaButti K.M."/>
            <person name="Sun H."/>
            <person name="Clum A."/>
            <person name="Pangilinan J.L."/>
            <person name="Lindquist E.A."/>
            <person name="Lucas S."/>
            <person name="Lapidus A."/>
            <person name="Jin M."/>
            <person name="Gunawan C."/>
            <person name="Balan V."/>
            <person name="Dale B.E."/>
            <person name="Jeffries T.W."/>
            <person name="Zinkel R."/>
            <person name="Barry K.W."/>
            <person name="Grigoriev I.V."/>
            <person name="Gasch A.P."/>
        </authorList>
    </citation>
    <scope>NUCLEOTIDE SEQUENCE [LARGE SCALE GENOMIC DNA]</scope>
    <source>
        <strain evidence="4">ATCC 10573 / BCRC 21748 / CBS 615 / JCM 9827 / NBRC 10315 / NRRL Y-1498 / VKM Y-70</strain>
    </source>
</reference>
<keyword evidence="4" id="KW-1185">Reference proteome</keyword>
<sequence>MKYAPFFKYLAAVLFFTNSVLVLLVWNFPASSPSQPMTQSSSDVGAFENYQQHPIDLANASAIVNAVQGALRQKSSNIQPVGVTFIPAYIPPNTRLYHSRGDGNIPKSFEWVAFDYEFSYNFAGFSRRINSTDSHRDRRNGPAHLLTFKNTKAFDKVIFLDGASAAKIVPEMDQQLILSNGTQELGWFNERIAADKICKWGKKFGLHGFIRLEIGYEMVLCDFHKDLKLISNITLPYANDMLGFPADDPQYLPSPPDWAPPGGNDPGDGPGGPGGPGGPPKSEENQSPFYLQERNLGVQEVVDYSSSSFNRSLLLSHISSAVGFEHVQISGYSDLLEERVLLDFSNMVTPLNKTYINPDPYARNISYISQEIKNSIIYDLERIYQQPTDPSRKTNWQAIINLMQFKFGPLLVNLNSTLYEEDIKVLSDNIQILAFNLIRSHTDNNWKTEQEQRQHAIKSLVDSYVYHSYPLVNYDSNIYSALFKVHNEILTLIFDIFEASKRYTKQLYVDESIPTYKDELDTLRSRTSKLMELLNWAVFYQCSRKCNSNEMCFTPTWGPGPFGGMFERSDEMFDHDGDIYRIKHELKCVSYKLAAETLPPLN</sequence>
<dbReference type="OrthoDB" id="10261782at2759"/>
<keyword evidence="2" id="KW-1133">Transmembrane helix</keyword>
<keyword evidence="2" id="KW-0812">Transmembrane</keyword>
<dbReference type="InterPro" id="IPR038921">
    <property type="entry name" value="YOR389W-like"/>
</dbReference>
<gene>
    <name evidence="3" type="ORF">CANTEDRAFT_134229</name>
</gene>
<dbReference type="GeneID" id="18249779"/>
<dbReference type="eggNOG" id="ENOG502QRJE">
    <property type="taxonomic scope" value="Eukaryota"/>
</dbReference>
<evidence type="ECO:0000256" key="1">
    <source>
        <dbReference type="SAM" id="MobiDB-lite"/>
    </source>
</evidence>
<feature type="compositionally biased region" description="Gly residues" evidence="1">
    <location>
        <begin position="264"/>
        <end position="275"/>
    </location>
</feature>
<dbReference type="EMBL" id="GL996515">
    <property type="protein sequence ID" value="EGV64924.1"/>
    <property type="molecule type" value="Genomic_DNA"/>
</dbReference>
<evidence type="ECO:0000313" key="3">
    <source>
        <dbReference type="EMBL" id="EGV64924.1"/>
    </source>
</evidence>
<dbReference type="PANTHER" id="PTHR35204:SF1">
    <property type="entry name" value="ENTEROTOXIN"/>
    <property type="match status" value="1"/>
</dbReference>
<dbReference type="PANTHER" id="PTHR35204">
    <property type="entry name" value="YALI0A21131P"/>
    <property type="match status" value="1"/>
</dbReference>
<dbReference type="HOGENOM" id="CLU_017366_2_1_1"/>
<evidence type="ECO:0000256" key="2">
    <source>
        <dbReference type="SAM" id="Phobius"/>
    </source>
</evidence>
<dbReference type="AlphaFoldDB" id="G3B1A6"/>
<evidence type="ECO:0000313" key="4">
    <source>
        <dbReference type="Proteomes" id="UP000000707"/>
    </source>
</evidence>
<feature type="region of interest" description="Disordered" evidence="1">
    <location>
        <begin position="250"/>
        <end position="286"/>
    </location>
</feature>
<dbReference type="KEGG" id="cten:18249779"/>
<proteinExistence type="predicted"/>
<feature type="transmembrane region" description="Helical" evidence="2">
    <location>
        <begin position="7"/>
        <end position="28"/>
    </location>
</feature>
<dbReference type="Proteomes" id="UP000000707">
    <property type="component" value="Unassembled WGS sequence"/>
</dbReference>
<accession>G3B1A6</accession>
<name>G3B1A6_CANTC</name>
<organism evidence="4">
    <name type="scientific">Candida tenuis (strain ATCC 10573 / BCRC 21748 / CBS 615 / JCM 9827 / NBRC 10315 / NRRL Y-1498 / VKM Y-70)</name>
    <name type="common">Yeast</name>
    <name type="synonym">Yamadazyma tenuis</name>
    <dbReference type="NCBI Taxonomy" id="590646"/>
    <lineage>
        <taxon>Eukaryota</taxon>
        <taxon>Fungi</taxon>
        <taxon>Dikarya</taxon>
        <taxon>Ascomycota</taxon>
        <taxon>Saccharomycotina</taxon>
        <taxon>Pichiomycetes</taxon>
        <taxon>Debaryomycetaceae</taxon>
        <taxon>Yamadazyma</taxon>
    </lineage>
</organism>
<keyword evidence="2" id="KW-0472">Membrane</keyword>
<protein>
    <submittedName>
        <fullName evidence="3">Uncharacterized protein</fullName>
    </submittedName>
</protein>
<dbReference type="RefSeq" id="XP_006685730.1">
    <property type="nucleotide sequence ID" value="XM_006685667.1"/>
</dbReference>